<protein>
    <submittedName>
        <fullName evidence="1">Uncharacterized protein</fullName>
    </submittedName>
</protein>
<proteinExistence type="predicted"/>
<evidence type="ECO:0000313" key="1">
    <source>
        <dbReference type="Ensembl" id="ENSPNYP00000032065.1"/>
    </source>
</evidence>
<dbReference type="GeneTree" id="ENSGT00940000180992"/>
<reference evidence="1" key="1">
    <citation type="submission" date="2023-09" db="UniProtKB">
        <authorList>
            <consortium name="Ensembl"/>
        </authorList>
    </citation>
    <scope>IDENTIFICATION</scope>
</reference>
<name>A0A3B4H9S2_9CICH</name>
<sequence length="84" mass="9493">MKLYCMCLQKEEAAFKHMNLILFAKHGGGYVMAWGSFSASGLECLLLLKISMNFQLNQQILEEKKQSEKSFPRSCVAKTNSLIS</sequence>
<accession>A0A3B4H9S2</accession>
<organism evidence="1">
    <name type="scientific">Pundamilia nyererei</name>
    <dbReference type="NCBI Taxonomy" id="303518"/>
    <lineage>
        <taxon>Eukaryota</taxon>
        <taxon>Metazoa</taxon>
        <taxon>Chordata</taxon>
        <taxon>Craniata</taxon>
        <taxon>Vertebrata</taxon>
        <taxon>Euteleostomi</taxon>
        <taxon>Actinopterygii</taxon>
        <taxon>Neopterygii</taxon>
        <taxon>Teleostei</taxon>
        <taxon>Neoteleostei</taxon>
        <taxon>Acanthomorphata</taxon>
        <taxon>Ovalentaria</taxon>
        <taxon>Cichlomorphae</taxon>
        <taxon>Cichliformes</taxon>
        <taxon>Cichlidae</taxon>
        <taxon>African cichlids</taxon>
        <taxon>Pseudocrenilabrinae</taxon>
        <taxon>Haplochromini</taxon>
        <taxon>Pundamilia</taxon>
    </lineage>
</organism>
<dbReference type="AlphaFoldDB" id="A0A3B4H9S2"/>
<dbReference type="Ensembl" id="ENSPNYT00000032834.1">
    <property type="protein sequence ID" value="ENSPNYP00000032065.1"/>
    <property type="gene ID" value="ENSPNYG00000024207.1"/>
</dbReference>